<reference evidence="3 4" key="1">
    <citation type="journal article" date="2013" name="Chin. Sci. Bull.">
        <title>Genome survey uncovers the secrets of sex and lifestyle in caterpillar fungus.</title>
        <authorList>
            <person name="Hu X."/>
            <person name="Zhang Y."/>
            <person name="Xiao G."/>
            <person name="Zheng P."/>
            <person name="Xia Y."/>
            <person name="Zhang X."/>
            <person name="St Leger R.J."/>
            <person name="Liu X."/>
            <person name="Wang C."/>
        </authorList>
    </citation>
    <scope>NUCLEOTIDE SEQUENCE [LARGE SCALE GENOMIC DNA]</scope>
    <source>
        <strain evidence="4">Co18 / CGMCC 3.14243</strain>
        <tissue evidence="3">Fruit-body</tissue>
    </source>
</reference>
<organism evidence="3 4">
    <name type="scientific">Ophiocordyceps sinensis (strain Co18 / CGMCC 3.14243)</name>
    <name type="common">Yarsagumba caterpillar fungus</name>
    <name type="synonym">Hirsutella sinensis</name>
    <dbReference type="NCBI Taxonomy" id="911162"/>
    <lineage>
        <taxon>Eukaryota</taxon>
        <taxon>Fungi</taxon>
        <taxon>Dikarya</taxon>
        <taxon>Ascomycota</taxon>
        <taxon>Pezizomycotina</taxon>
        <taxon>Sordariomycetes</taxon>
        <taxon>Hypocreomycetidae</taxon>
        <taxon>Hypocreales</taxon>
        <taxon>Ophiocordycipitaceae</taxon>
        <taxon>Ophiocordyceps</taxon>
    </lineage>
</organism>
<feature type="region of interest" description="Disordered" evidence="1">
    <location>
        <begin position="41"/>
        <end position="71"/>
    </location>
</feature>
<proteinExistence type="predicted"/>
<protein>
    <submittedName>
        <fullName evidence="3">Protein related to kinetoplast-associated protein KAP</fullName>
    </submittedName>
</protein>
<evidence type="ECO:0000259" key="2">
    <source>
        <dbReference type="Pfam" id="PF22893"/>
    </source>
</evidence>
<evidence type="ECO:0000256" key="1">
    <source>
        <dbReference type="SAM" id="MobiDB-lite"/>
    </source>
</evidence>
<dbReference type="OrthoDB" id="3045089at2759"/>
<gene>
    <name evidence="3" type="ORF">OCS_06232</name>
</gene>
<name>T5A635_OPHSC</name>
<dbReference type="EMBL" id="KE655698">
    <property type="protein sequence ID" value="EQK98053.1"/>
    <property type="molecule type" value="Genomic_DNA"/>
</dbReference>
<evidence type="ECO:0000313" key="4">
    <source>
        <dbReference type="Proteomes" id="UP000019374"/>
    </source>
</evidence>
<sequence length="277" mass="30369">MAKVEADKIAAQKAAEAEEVVKRKAEADYLAKVEAEKAAAKKAAEAEEAAKKEHEALKKRMGGEAKASLGAAKKTDKGGSIKFKDAVGRKFSFPFHICQTWQGMEDLIKQAFKHVDVIGPHVQEGHYDLIGPGNEIILPSVWERVVEPEWSISMTMWPVEKMPPLGPKLPPMGGRRQMPGMPPPPPMAGKGNAAPRFAARTWVRRRTALSSPPAPWGAALHKECADLDQTPQTSRRRPFLDPQGDDAPPFSPTASMSSMSPRLPQRRSRATRKVRAC</sequence>
<accession>T5A635</accession>
<dbReference type="Proteomes" id="UP000019374">
    <property type="component" value="Unassembled WGS sequence"/>
</dbReference>
<feature type="compositionally biased region" description="Basic residues" evidence="1">
    <location>
        <begin position="264"/>
        <end position="277"/>
    </location>
</feature>
<feature type="region of interest" description="Disordered" evidence="1">
    <location>
        <begin position="209"/>
        <end position="277"/>
    </location>
</feature>
<feature type="domain" description="Ubiquitin-like" evidence="2">
    <location>
        <begin position="79"/>
        <end position="159"/>
    </location>
</feature>
<dbReference type="eggNOG" id="ENOG502RZ22">
    <property type="taxonomic scope" value="Eukaryota"/>
</dbReference>
<dbReference type="HOGENOM" id="CLU_1005098_0_0_1"/>
<dbReference type="Pfam" id="PF22893">
    <property type="entry name" value="ULD_2"/>
    <property type="match status" value="1"/>
</dbReference>
<dbReference type="AlphaFoldDB" id="T5A635"/>
<evidence type="ECO:0000313" key="3">
    <source>
        <dbReference type="EMBL" id="EQK98053.1"/>
    </source>
</evidence>
<dbReference type="InterPro" id="IPR054464">
    <property type="entry name" value="ULD_fung"/>
</dbReference>
<feature type="compositionally biased region" description="Basic and acidic residues" evidence="1">
    <location>
        <begin position="41"/>
        <end position="63"/>
    </location>
</feature>